<evidence type="ECO:0000313" key="2">
    <source>
        <dbReference type="Proteomes" id="UP000287547"/>
    </source>
</evidence>
<protein>
    <submittedName>
        <fullName evidence="1">DUF2267 domain-containing protein</fullName>
    </submittedName>
</protein>
<accession>A0A428ZB65</accession>
<sequence length="145" mass="16433">MTHQRLFAHAESTALEWLRVVADRLDTDDLHEAYQLLRPWLHILRDRLPVDSAVHLAAQLPELLRGMYYDGWQPSKVPIRLDVEDYLTRYQQEARIPARDVNRALAAITSAMSGLFSPGQLDTVLGQLPAKLRAILNPALSGRTL</sequence>
<dbReference type="Pfam" id="PF10025">
    <property type="entry name" value="DUF2267"/>
    <property type="match status" value="1"/>
</dbReference>
<name>A0A428ZB65_KIBAR</name>
<dbReference type="EMBL" id="QHKI01000013">
    <property type="protein sequence ID" value="RSM85304.1"/>
    <property type="molecule type" value="Genomic_DNA"/>
</dbReference>
<dbReference type="Proteomes" id="UP000287547">
    <property type="component" value="Unassembled WGS sequence"/>
</dbReference>
<dbReference type="AlphaFoldDB" id="A0A428ZB65"/>
<organism evidence="1 2">
    <name type="scientific">Kibdelosporangium aridum</name>
    <dbReference type="NCBI Taxonomy" id="2030"/>
    <lineage>
        <taxon>Bacteria</taxon>
        <taxon>Bacillati</taxon>
        <taxon>Actinomycetota</taxon>
        <taxon>Actinomycetes</taxon>
        <taxon>Pseudonocardiales</taxon>
        <taxon>Pseudonocardiaceae</taxon>
        <taxon>Kibdelosporangium</taxon>
    </lineage>
</organism>
<proteinExistence type="predicted"/>
<dbReference type="OrthoDB" id="20942at2"/>
<dbReference type="RefSeq" id="WP_037267706.1">
    <property type="nucleotide sequence ID" value="NZ_QHKI01000013.1"/>
</dbReference>
<reference evidence="1 2" key="1">
    <citation type="submission" date="2018-05" db="EMBL/GenBank/DDBJ databases">
        <title>Evolution of GPA BGCs.</title>
        <authorList>
            <person name="Waglechner N."/>
            <person name="Wright G.D."/>
        </authorList>
    </citation>
    <scope>NUCLEOTIDE SEQUENCE [LARGE SCALE GENOMIC DNA]</scope>
    <source>
        <strain evidence="1 2">A82846</strain>
    </source>
</reference>
<dbReference type="InterPro" id="IPR038282">
    <property type="entry name" value="DUF2267_sf"/>
</dbReference>
<gene>
    <name evidence="1" type="ORF">DMH04_18045</name>
</gene>
<evidence type="ECO:0000313" key="1">
    <source>
        <dbReference type="EMBL" id="RSM85304.1"/>
    </source>
</evidence>
<dbReference type="InterPro" id="IPR018727">
    <property type="entry name" value="DUF2267"/>
</dbReference>
<dbReference type="Gene3D" id="1.10.490.110">
    <property type="entry name" value="Uncharacterized conserved protein DUF2267"/>
    <property type="match status" value="1"/>
</dbReference>
<comment type="caution">
    <text evidence="1">The sequence shown here is derived from an EMBL/GenBank/DDBJ whole genome shotgun (WGS) entry which is preliminary data.</text>
</comment>